<organism evidence="8 9">
    <name type="scientific">Eubacterium ruminantium</name>
    <dbReference type="NCBI Taxonomy" id="42322"/>
    <lineage>
        <taxon>Bacteria</taxon>
        <taxon>Bacillati</taxon>
        <taxon>Bacillota</taxon>
        <taxon>Clostridia</taxon>
        <taxon>Eubacteriales</taxon>
        <taxon>Eubacteriaceae</taxon>
        <taxon>Eubacterium</taxon>
    </lineage>
</organism>
<dbReference type="GO" id="GO:0005886">
    <property type="term" value="C:plasma membrane"/>
    <property type="evidence" value="ECO:0007669"/>
    <property type="project" value="UniProtKB-SubCell"/>
</dbReference>
<dbReference type="Proteomes" id="UP000189857">
    <property type="component" value="Unassembled WGS sequence"/>
</dbReference>
<feature type="transmembrane region" description="Helical" evidence="6">
    <location>
        <begin position="742"/>
        <end position="765"/>
    </location>
</feature>
<keyword evidence="9" id="KW-1185">Reference proteome</keyword>
<keyword evidence="2" id="KW-1003">Cell membrane</keyword>
<keyword evidence="4 6" id="KW-1133">Transmembrane helix</keyword>
<reference evidence="8 9" key="1">
    <citation type="submission" date="2017-02" db="EMBL/GenBank/DDBJ databases">
        <authorList>
            <person name="Peterson S.W."/>
        </authorList>
    </citation>
    <scope>NUCLEOTIDE SEQUENCE [LARGE SCALE GENOMIC DNA]</scope>
    <source>
        <strain evidence="8 9">ATCC 17233</strain>
    </source>
</reference>
<evidence type="ECO:0000256" key="2">
    <source>
        <dbReference type="ARBA" id="ARBA00022475"/>
    </source>
</evidence>
<evidence type="ECO:0000256" key="1">
    <source>
        <dbReference type="ARBA" id="ARBA00004651"/>
    </source>
</evidence>
<feature type="transmembrane region" description="Helical" evidence="6">
    <location>
        <begin position="328"/>
        <end position="346"/>
    </location>
</feature>
<protein>
    <submittedName>
        <fullName evidence="8">FtsX-like permease family protein</fullName>
    </submittedName>
</protein>
<feature type="transmembrane region" description="Helical" evidence="6">
    <location>
        <begin position="366"/>
        <end position="389"/>
    </location>
</feature>
<comment type="subcellular location">
    <subcellularLocation>
        <location evidence="1">Cell membrane</location>
        <topology evidence="1">Multi-pass membrane protein</topology>
    </subcellularLocation>
</comment>
<dbReference type="RefSeq" id="WP_078786445.1">
    <property type="nucleotide sequence ID" value="NZ_FMTO01000005.1"/>
</dbReference>
<evidence type="ECO:0000259" key="7">
    <source>
        <dbReference type="Pfam" id="PF02687"/>
    </source>
</evidence>
<evidence type="ECO:0000313" key="9">
    <source>
        <dbReference type="Proteomes" id="UP000189857"/>
    </source>
</evidence>
<feature type="transmembrane region" description="Helical" evidence="6">
    <location>
        <begin position="686"/>
        <end position="709"/>
    </location>
</feature>
<feature type="transmembrane region" description="Helical" evidence="6">
    <location>
        <begin position="20"/>
        <end position="42"/>
    </location>
</feature>
<feature type="transmembrane region" description="Helical" evidence="6">
    <location>
        <begin position="785"/>
        <end position="807"/>
    </location>
</feature>
<feature type="domain" description="ABC3 transporter permease C-terminal" evidence="7">
    <location>
        <begin position="695"/>
        <end position="807"/>
    </location>
</feature>
<accession>A0A1T4L782</accession>
<sequence>MYLRMLKKDLRDKIGVNIVLCLFMIISATVVIMSVGFVYTFIAGIDRTYDKCKTTDGLFTVSRSVSDEDKNRKVIEDTLKSYPEVSDIFINDSILLGNSRMNFEGIDKRNVSGLYERSFLVYKVSTERNIPYNMDDDRFTLSDGCVAIPQTMASSAGIKVGTKFFLTTDMGNTYEFIVSEIYKDPSTAALYKILFSDGDFERILEESGNVTNLYEINYDSEALKRSARENLMAEIRDSLMALSKDGKIDGSITDVMIGKSNTATDEAAISLIISIFMMLMGIALILIIFMSIRFSLSATVKREEKEIGTMKAIGVDSISYRTLFIVKYIAFGIIGSIIGLFVGIPISKKMISRFLFNTVGIDDGLFVALGLIAGMIFILMMVLFSFVALKRINRISVMDTIHGENRGERFSKIPGIHFYKSKKMKLPFFLALEDIIRKMKRYIYIVISYTLGLTILFTIFQLKDTLVSDIYRRKYWGVADREVFIRPEENLRLKFIEKTGSYRNTILYYEEYYNEHGIPLDIQILDIQNGSVIADDKNIAVDIYHGDYDIKKLEIVNGGKLPELQNEIAVSHFMKDEYGIKLGDVITLEYRVYKEDGISEEVKRKDFIVTAYVERLGTDNSQVYINNTDENMVLTGEFTLFNQGLNCTDDEYYDYIEKMRAVNKDILIWDYDRLLDYDMGDMYGTILNMLAVITGSIVFLMVFAMTFLYQQIFIEEETSDIAMLKSLGVDGKDIKKWQYIRIMILVVVASFMAILLSFTVMRMLFNMIGKAALNVGQFMIVTSPVGYLILLPMGLAVLVTVILYISFKPIDRIKIWKVREE</sequence>
<evidence type="ECO:0000256" key="5">
    <source>
        <dbReference type="ARBA" id="ARBA00023136"/>
    </source>
</evidence>
<dbReference type="AlphaFoldDB" id="A0A1T4L782"/>
<name>A0A1T4L782_9FIRM</name>
<dbReference type="InterPro" id="IPR003838">
    <property type="entry name" value="ABC3_permease_C"/>
</dbReference>
<dbReference type="OrthoDB" id="9766372at2"/>
<dbReference type="PANTHER" id="PTHR30287:SF2">
    <property type="entry name" value="BLL1001 PROTEIN"/>
    <property type="match status" value="1"/>
</dbReference>
<evidence type="ECO:0000256" key="4">
    <source>
        <dbReference type="ARBA" id="ARBA00022989"/>
    </source>
</evidence>
<evidence type="ECO:0000313" key="8">
    <source>
        <dbReference type="EMBL" id="SJZ50488.1"/>
    </source>
</evidence>
<keyword evidence="5 6" id="KW-0472">Membrane</keyword>
<evidence type="ECO:0000256" key="6">
    <source>
        <dbReference type="SAM" id="Phobius"/>
    </source>
</evidence>
<evidence type="ECO:0000256" key="3">
    <source>
        <dbReference type="ARBA" id="ARBA00022692"/>
    </source>
</evidence>
<feature type="transmembrane region" description="Helical" evidence="6">
    <location>
        <begin position="442"/>
        <end position="462"/>
    </location>
</feature>
<dbReference type="InterPro" id="IPR038766">
    <property type="entry name" value="Membrane_comp_ABC_pdt"/>
</dbReference>
<dbReference type="EMBL" id="FUXA01000005">
    <property type="protein sequence ID" value="SJZ50488.1"/>
    <property type="molecule type" value="Genomic_DNA"/>
</dbReference>
<keyword evidence="3 6" id="KW-0812">Transmembrane</keyword>
<proteinExistence type="predicted"/>
<dbReference type="Pfam" id="PF02687">
    <property type="entry name" value="FtsX"/>
    <property type="match status" value="2"/>
</dbReference>
<dbReference type="PANTHER" id="PTHR30287">
    <property type="entry name" value="MEMBRANE COMPONENT OF PREDICTED ABC SUPERFAMILY METABOLITE UPTAKE TRANSPORTER"/>
    <property type="match status" value="1"/>
</dbReference>
<feature type="transmembrane region" description="Helical" evidence="6">
    <location>
        <begin position="267"/>
        <end position="292"/>
    </location>
</feature>
<gene>
    <name evidence="8" type="ORF">SAMN02745110_00704</name>
</gene>
<feature type="domain" description="ABC3 transporter permease C-terminal" evidence="7">
    <location>
        <begin position="279"/>
        <end position="396"/>
    </location>
</feature>